<dbReference type="InterPro" id="IPR024079">
    <property type="entry name" value="MetalloPept_cat_dom_sf"/>
</dbReference>
<evidence type="ECO:0000256" key="14">
    <source>
        <dbReference type="SAM" id="SignalP"/>
    </source>
</evidence>
<dbReference type="GO" id="GO:0046872">
    <property type="term" value="F:metal ion binding"/>
    <property type="evidence" value="ECO:0007669"/>
    <property type="project" value="UniProtKB-KW"/>
</dbReference>
<feature type="binding site" evidence="13">
    <location>
        <position position="311"/>
    </location>
    <ligand>
        <name>Zn(2+)</name>
        <dbReference type="ChEBI" id="CHEBI:29105"/>
        <note>catalytic</note>
    </ligand>
</feature>
<evidence type="ECO:0000313" key="15">
    <source>
        <dbReference type="EMBL" id="TFL00251.1"/>
    </source>
</evidence>
<evidence type="ECO:0000256" key="5">
    <source>
        <dbReference type="ARBA" id="ARBA00022685"/>
    </source>
</evidence>
<organism evidence="15 16">
    <name type="scientific">Pterulicium gracile</name>
    <dbReference type="NCBI Taxonomy" id="1884261"/>
    <lineage>
        <taxon>Eukaryota</taxon>
        <taxon>Fungi</taxon>
        <taxon>Dikarya</taxon>
        <taxon>Basidiomycota</taxon>
        <taxon>Agaricomycotina</taxon>
        <taxon>Agaricomycetes</taxon>
        <taxon>Agaricomycetidae</taxon>
        <taxon>Agaricales</taxon>
        <taxon>Pleurotineae</taxon>
        <taxon>Pterulaceae</taxon>
        <taxon>Pterulicium</taxon>
    </lineage>
</organism>
<keyword evidence="8" id="KW-0378">Hydrolase</keyword>
<keyword evidence="16" id="KW-1185">Reference proteome</keyword>
<dbReference type="EMBL" id="ML178829">
    <property type="protein sequence ID" value="TFL00251.1"/>
    <property type="molecule type" value="Genomic_DNA"/>
</dbReference>
<feature type="active site" evidence="12">
    <location>
        <position position="312"/>
    </location>
</feature>
<gene>
    <name evidence="15" type="ORF">BDV98DRAFT_531341</name>
</gene>
<evidence type="ECO:0000256" key="2">
    <source>
        <dbReference type="ARBA" id="ARBA00010279"/>
    </source>
</evidence>
<evidence type="ECO:0000256" key="6">
    <source>
        <dbReference type="ARBA" id="ARBA00022723"/>
    </source>
</evidence>
<evidence type="ECO:0000313" key="16">
    <source>
        <dbReference type="Proteomes" id="UP000305067"/>
    </source>
</evidence>
<evidence type="ECO:0000256" key="12">
    <source>
        <dbReference type="PIRSR" id="PIRSR601384-1"/>
    </source>
</evidence>
<dbReference type="GO" id="GO:0006508">
    <property type="term" value="P:proteolysis"/>
    <property type="evidence" value="ECO:0007669"/>
    <property type="project" value="UniProtKB-KW"/>
</dbReference>
<feature type="signal peptide" evidence="14">
    <location>
        <begin position="1"/>
        <end position="17"/>
    </location>
</feature>
<dbReference type="Proteomes" id="UP000305067">
    <property type="component" value="Unassembled WGS sequence"/>
</dbReference>
<evidence type="ECO:0000256" key="13">
    <source>
        <dbReference type="PIRSR" id="PIRSR601384-2"/>
    </source>
</evidence>
<dbReference type="Gene3D" id="2.60.40.2970">
    <property type="match status" value="1"/>
</dbReference>
<evidence type="ECO:0000256" key="1">
    <source>
        <dbReference type="ARBA" id="ARBA00001187"/>
    </source>
</evidence>
<comment type="similarity">
    <text evidence="2">Belongs to the peptidase M35 family.</text>
</comment>
<keyword evidence="11" id="KW-0865">Zymogen</keyword>
<dbReference type="InterPro" id="IPR050414">
    <property type="entry name" value="Fungal_M35_metalloproteases"/>
</dbReference>
<comment type="catalytic activity">
    <reaction evidence="1">
        <text>Preferential cleavage of bonds with hydrophobic residues in P1'. Also 3-Asn-|-Gln-4 and 8-Gly-|-Ser-9 bonds in insulin B chain.</text>
        <dbReference type="EC" id="3.4.24.39"/>
    </reaction>
</comment>
<feature type="chain" id="PRO_5023113275" description="deuterolysin" evidence="14">
    <location>
        <begin position="18"/>
        <end position="358"/>
    </location>
</feature>
<dbReference type="PANTHER" id="PTHR37016:SF3">
    <property type="entry name" value="NEUTRAL PROTEASE 2-RELATED"/>
    <property type="match status" value="1"/>
</dbReference>
<accession>A0A5C3QIF8</accession>
<keyword evidence="9 13" id="KW-0862">Zinc</keyword>
<keyword evidence="6 13" id="KW-0479">Metal-binding</keyword>
<reference evidence="15 16" key="1">
    <citation type="journal article" date="2019" name="Nat. Ecol. Evol.">
        <title>Megaphylogeny resolves global patterns of mushroom evolution.</title>
        <authorList>
            <person name="Varga T."/>
            <person name="Krizsan K."/>
            <person name="Foldi C."/>
            <person name="Dima B."/>
            <person name="Sanchez-Garcia M."/>
            <person name="Sanchez-Ramirez S."/>
            <person name="Szollosi G.J."/>
            <person name="Szarkandi J.G."/>
            <person name="Papp V."/>
            <person name="Albert L."/>
            <person name="Andreopoulos W."/>
            <person name="Angelini C."/>
            <person name="Antonin V."/>
            <person name="Barry K.W."/>
            <person name="Bougher N.L."/>
            <person name="Buchanan P."/>
            <person name="Buyck B."/>
            <person name="Bense V."/>
            <person name="Catcheside P."/>
            <person name="Chovatia M."/>
            <person name="Cooper J."/>
            <person name="Damon W."/>
            <person name="Desjardin D."/>
            <person name="Finy P."/>
            <person name="Geml J."/>
            <person name="Haridas S."/>
            <person name="Hughes K."/>
            <person name="Justo A."/>
            <person name="Karasinski D."/>
            <person name="Kautmanova I."/>
            <person name="Kiss B."/>
            <person name="Kocsube S."/>
            <person name="Kotiranta H."/>
            <person name="LaButti K.M."/>
            <person name="Lechner B.E."/>
            <person name="Liimatainen K."/>
            <person name="Lipzen A."/>
            <person name="Lukacs Z."/>
            <person name="Mihaltcheva S."/>
            <person name="Morgado L.N."/>
            <person name="Niskanen T."/>
            <person name="Noordeloos M.E."/>
            <person name="Ohm R.A."/>
            <person name="Ortiz-Santana B."/>
            <person name="Ovrebo C."/>
            <person name="Racz N."/>
            <person name="Riley R."/>
            <person name="Savchenko A."/>
            <person name="Shiryaev A."/>
            <person name="Soop K."/>
            <person name="Spirin V."/>
            <person name="Szebenyi C."/>
            <person name="Tomsovsky M."/>
            <person name="Tulloss R.E."/>
            <person name="Uehling J."/>
            <person name="Grigoriev I.V."/>
            <person name="Vagvolgyi C."/>
            <person name="Papp T."/>
            <person name="Martin F.M."/>
            <person name="Miettinen O."/>
            <person name="Hibbett D.S."/>
            <person name="Nagy L.G."/>
        </authorList>
    </citation>
    <scope>NUCLEOTIDE SEQUENCE [LARGE SCALE GENOMIC DNA]</scope>
    <source>
        <strain evidence="15 16">CBS 309.79</strain>
    </source>
</reference>
<dbReference type="AlphaFoldDB" id="A0A5C3QIF8"/>
<dbReference type="GO" id="GO:0004222">
    <property type="term" value="F:metalloendopeptidase activity"/>
    <property type="evidence" value="ECO:0007669"/>
    <property type="project" value="InterPro"/>
</dbReference>
<feature type="binding site" evidence="13">
    <location>
        <position position="315"/>
    </location>
    <ligand>
        <name>Zn(2+)</name>
        <dbReference type="ChEBI" id="CHEBI:29105"/>
        <note>catalytic</note>
    </ligand>
</feature>
<evidence type="ECO:0000256" key="11">
    <source>
        <dbReference type="ARBA" id="ARBA00023145"/>
    </source>
</evidence>
<sequence length="358" mass="37877">MIFAPLAFLALAAGALASPMKRESGLVVSVTAKDAKVQSIADLALSATVKNTGSEDVKILNFATIFDADRLTRSFTITKDGAEVPFTGIAMNVNLELVDDSAFTVIPAGESITVEHTNLAGIYDFESAGTGAFKFEPVTVFQVIDEASFADAKVDQLVELDSTSTTVSIEINDVAKRDIHEKRAVTTCSSNASRASFITASYNESKALARIAASWIASNSGSSLYTAYWGTNSASTIQSRFTAVANENSSSRTLSCTDTYGVCTGGVIAYTVIATTNIYYCSIFFNEVPSTSLCSGTTVASRNVRGGTTLHEMTHAISGTTDVTYGCAADQALSVANKLRNADNYNCFSTQVYANTQC</sequence>
<keyword evidence="4 15" id="KW-0645">Protease</keyword>
<keyword evidence="5" id="KW-0165">Cleavage on pair of basic residues</keyword>
<dbReference type="Gene3D" id="3.40.390.10">
    <property type="entry name" value="Collagenase (Catalytic Domain)"/>
    <property type="match status" value="1"/>
</dbReference>
<dbReference type="InterPro" id="IPR001384">
    <property type="entry name" value="Peptidase_M35"/>
</dbReference>
<protein>
    <recommendedName>
        <fullName evidence="3">deuterolysin</fullName>
        <ecNumber evidence="3">3.4.24.39</ecNumber>
    </recommendedName>
</protein>
<comment type="cofactor">
    <cofactor evidence="13">
        <name>Zn(2+)</name>
        <dbReference type="ChEBI" id="CHEBI:29105"/>
    </cofactor>
    <text evidence="13">Binds 1 zinc ion per subunit.</text>
</comment>
<keyword evidence="10 15" id="KW-0482">Metalloprotease</keyword>
<feature type="binding site" evidence="13">
    <location>
        <position position="322"/>
    </location>
    <ligand>
        <name>Zn(2+)</name>
        <dbReference type="ChEBI" id="CHEBI:29105"/>
        <note>catalytic</note>
    </ligand>
</feature>
<evidence type="ECO:0000256" key="10">
    <source>
        <dbReference type="ARBA" id="ARBA00023049"/>
    </source>
</evidence>
<evidence type="ECO:0000256" key="7">
    <source>
        <dbReference type="ARBA" id="ARBA00022729"/>
    </source>
</evidence>
<name>A0A5C3QIF8_9AGAR</name>
<dbReference type="PANTHER" id="PTHR37016">
    <property type="match status" value="1"/>
</dbReference>
<dbReference type="CDD" id="cd11008">
    <property type="entry name" value="M35_deuterolysin_like"/>
    <property type="match status" value="1"/>
</dbReference>
<keyword evidence="7 14" id="KW-0732">Signal</keyword>
<evidence type="ECO:0000256" key="9">
    <source>
        <dbReference type="ARBA" id="ARBA00022833"/>
    </source>
</evidence>
<dbReference type="EC" id="3.4.24.39" evidence="3"/>
<dbReference type="SUPFAM" id="SSF55486">
    <property type="entry name" value="Metalloproteases ('zincins'), catalytic domain"/>
    <property type="match status" value="1"/>
</dbReference>
<dbReference type="OrthoDB" id="412874at2759"/>
<evidence type="ECO:0000256" key="4">
    <source>
        <dbReference type="ARBA" id="ARBA00022670"/>
    </source>
</evidence>
<dbReference type="Pfam" id="PF02102">
    <property type="entry name" value="Peptidase_M35"/>
    <property type="match status" value="1"/>
</dbReference>
<proteinExistence type="inferred from homology"/>
<evidence type="ECO:0000256" key="8">
    <source>
        <dbReference type="ARBA" id="ARBA00022801"/>
    </source>
</evidence>
<dbReference type="STRING" id="1884261.A0A5C3QIF8"/>
<evidence type="ECO:0000256" key="3">
    <source>
        <dbReference type="ARBA" id="ARBA00012431"/>
    </source>
</evidence>